<sequence length="68" mass="7756">MTVRSITRLLAERRSPRPILLLGPPRSSRSEGLMEGIGKTQEKKASKLHSMGSNGFRTMIYMLLNWRI</sequence>
<dbReference type="EMBL" id="JAGGNH010000005">
    <property type="protein sequence ID" value="KAJ0972357.1"/>
    <property type="molecule type" value="Genomic_DNA"/>
</dbReference>
<name>A0A9D5CGR5_9LILI</name>
<evidence type="ECO:0000313" key="3">
    <source>
        <dbReference type="Proteomes" id="UP001085076"/>
    </source>
</evidence>
<organism evidence="2 3">
    <name type="scientific">Dioscorea zingiberensis</name>
    <dbReference type="NCBI Taxonomy" id="325984"/>
    <lineage>
        <taxon>Eukaryota</taxon>
        <taxon>Viridiplantae</taxon>
        <taxon>Streptophyta</taxon>
        <taxon>Embryophyta</taxon>
        <taxon>Tracheophyta</taxon>
        <taxon>Spermatophyta</taxon>
        <taxon>Magnoliopsida</taxon>
        <taxon>Liliopsida</taxon>
        <taxon>Dioscoreales</taxon>
        <taxon>Dioscoreaceae</taxon>
        <taxon>Dioscorea</taxon>
    </lineage>
</organism>
<reference evidence="2" key="2">
    <citation type="journal article" date="2022" name="Hortic Res">
        <title>The genome of Dioscorea zingiberensis sheds light on the biosynthesis, origin and evolution of the medicinally important diosgenin saponins.</title>
        <authorList>
            <person name="Li Y."/>
            <person name="Tan C."/>
            <person name="Li Z."/>
            <person name="Guo J."/>
            <person name="Li S."/>
            <person name="Chen X."/>
            <person name="Wang C."/>
            <person name="Dai X."/>
            <person name="Yang H."/>
            <person name="Song W."/>
            <person name="Hou L."/>
            <person name="Xu J."/>
            <person name="Tong Z."/>
            <person name="Xu A."/>
            <person name="Yuan X."/>
            <person name="Wang W."/>
            <person name="Yang Q."/>
            <person name="Chen L."/>
            <person name="Sun Z."/>
            <person name="Wang K."/>
            <person name="Pan B."/>
            <person name="Chen J."/>
            <person name="Bao Y."/>
            <person name="Liu F."/>
            <person name="Qi X."/>
            <person name="Gang D.R."/>
            <person name="Wen J."/>
            <person name="Li J."/>
        </authorList>
    </citation>
    <scope>NUCLEOTIDE SEQUENCE</scope>
    <source>
        <strain evidence="2">Dzin_1.0</strain>
    </source>
</reference>
<dbReference type="AlphaFoldDB" id="A0A9D5CGR5"/>
<accession>A0A9D5CGR5</accession>
<proteinExistence type="predicted"/>
<dbReference type="Proteomes" id="UP001085076">
    <property type="component" value="Miscellaneous, Linkage group lg05"/>
</dbReference>
<evidence type="ECO:0000256" key="1">
    <source>
        <dbReference type="SAM" id="MobiDB-lite"/>
    </source>
</evidence>
<gene>
    <name evidence="2" type="ORF">J5N97_020316</name>
</gene>
<feature type="region of interest" description="Disordered" evidence="1">
    <location>
        <begin position="19"/>
        <end position="49"/>
    </location>
</feature>
<reference evidence="2" key="1">
    <citation type="submission" date="2021-03" db="EMBL/GenBank/DDBJ databases">
        <authorList>
            <person name="Li Z."/>
            <person name="Yang C."/>
        </authorList>
    </citation>
    <scope>NUCLEOTIDE SEQUENCE</scope>
    <source>
        <strain evidence="2">Dzin_1.0</strain>
        <tissue evidence="2">Leaf</tissue>
    </source>
</reference>
<comment type="caution">
    <text evidence="2">The sequence shown here is derived from an EMBL/GenBank/DDBJ whole genome shotgun (WGS) entry which is preliminary data.</text>
</comment>
<protein>
    <submittedName>
        <fullName evidence="2">Uncharacterized protein</fullName>
    </submittedName>
</protein>
<keyword evidence="3" id="KW-1185">Reference proteome</keyword>
<evidence type="ECO:0000313" key="2">
    <source>
        <dbReference type="EMBL" id="KAJ0972357.1"/>
    </source>
</evidence>